<evidence type="ECO:0000256" key="7">
    <source>
        <dbReference type="PROSITE-ProRule" id="PRU00283"/>
    </source>
</evidence>
<feature type="compositionally biased region" description="Basic and acidic residues" evidence="8">
    <location>
        <begin position="502"/>
        <end position="523"/>
    </location>
</feature>
<keyword evidence="7" id="KW-0505">Motor protein</keyword>
<accession>A0A6A4X0B3</accession>
<keyword evidence="4 7" id="KW-0067">ATP-binding</keyword>
<dbReference type="GO" id="GO:0005524">
    <property type="term" value="F:ATP binding"/>
    <property type="evidence" value="ECO:0007669"/>
    <property type="project" value="UniProtKB-UniRule"/>
</dbReference>
<dbReference type="PROSITE" id="PS50067">
    <property type="entry name" value="KINESIN_MOTOR_2"/>
    <property type="match status" value="1"/>
</dbReference>
<dbReference type="SMART" id="SM00129">
    <property type="entry name" value="KISc"/>
    <property type="match status" value="1"/>
</dbReference>
<comment type="similarity">
    <text evidence="7">Belongs to the TRAFAC class myosin-kinesin ATPase superfamily. Kinesin family.</text>
</comment>
<dbReference type="Pfam" id="PF00225">
    <property type="entry name" value="Kinesin"/>
    <property type="match status" value="1"/>
</dbReference>
<evidence type="ECO:0000256" key="4">
    <source>
        <dbReference type="ARBA" id="ARBA00022840"/>
    </source>
</evidence>
<dbReference type="OrthoDB" id="540783at2759"/>
<evidence type="ECO:0000256" key="6">
    <source>
        <dbReference type="ARBA" id="ARBA00023212"/>
    </source>
</evidence>
<evidence type="ECO:0000256" key="2">
    <source>
        <dbReference type="ARBA" id="ARBA00022490"/>
    </source>
</evidence>
<feature type="compositionally biased region" description="Basic and acidic residues" evidence="8">
    <location>
        <begin position="1"/>
        <end position="16"/>
    </location>
</feature>
<protein>
    <submittedName>
        <fullName evidence="10">Kinesin-like protein KIF9</fullName>
    </submittedName>
</protein>
<dbReference type="AlphaFoldDB" id="A0A6A4X0B3"/>
<dbReference type="PANTHER" id="PTHR47969:SF15">
    <property type="entry name" value="CHROMOSOME-ASSOCIATED KINESIN KIF4A-RELATED"/>
    <property type="match status" value="1"/>
</dbReference>
<evidence type="ECO:0000313" key="11">
    <source>
        <dbReference type="Proteomes" id="UP000440578"/>
    </source>
</evidence>
<dbReference type="Gene3D" id="3.40.850.10">
    <property type="entry name" value="Kinesin motor domain"/>
    <property type="match status" value="1"/>
</dbReference>
<dbReference type="GO" id="GO:0007052">
    <property type="term" value="P:mitotic spindle organization"/>
    <property type="evidence" value="ECO:0007669"/>
    <property type="project" value="TreeGrafter"/>
</dbReference>
<dbReference type="PANTHER" id="PTHR47969">
    <property type="entry name" value="CHROMOSOME-ASSOCIATED KINESIN KIF4A-RELATED"/>
    <property type="match status" value="1"/>
</dbReference>
<dbReference type="GO" id="GO:0003777">
    <property type="term" value="F:microtubule motor activity"/>
    <property type="evidence" value="ECO:0007669"/>
    <property type="project" value="InterPro"/>
</dbReference>
<feature type="domain" description="Kinesin motor" evidence="9">
    <location>
        <begin position="53"/>
        <end position="393"/>
    </location>
</feature>
<dbReference type="InterPro" id="IPR027417">
    <property type="entry name" value="P-loop_NTPase"/>
</dbReference>
<feature type="region of interest" description="Disordered" evidence="8">
    <location>
        <begin position="476"/>
        <end position="540"/>
    </location>
</feature>
<dbReference type="GO" id="GO:0005875">
    <property type="term" value="C:microtubule associated complex"/>
    <property type="evidence" value="ECO:0007669"/>
    <property type="project" value="TreeGrafter"/>
</dbReference>
<keyword evidence="3 7" id="KW-0547">Nucleotide-binding</keyword>
<feature type="compositionally biased region" description="Basic residues" evidence="8">
    <location>
        <begin position="491"/>
        <end position="501"/>
    </location>
</feature>
<dbReference type="Proteomes" id="UP000440578">
    <property type="component" value="Unassembled WGS sequence"/>
</dbReference>
<evidence type="ECO:0000256" key="5">
    <source>
        <dbReference type="ARBA" id="ARBA00023054"/>
    </source>
</evidence>
<dbReference type="EMBL" id="VIIS01000104">
    <property type="protein sequence ID" value="KAF0313196.1"/>
    <property type="molecule type" value="Genomic_DNA"/>
</dbReference>
<dbReference type="SUPFAM" id="SSF52540">
    <property type="entry name" value="P-loop containing nucleoside triphosphate hydrolases"/>
    <property type="match status" value="1"/>
</dbReference>
<dbReference type="GO" id="GO:0008017">
    <property type="term" value="F:microtubule binding"/>
    <property type="evidence" value="ECO:0007669"/>
    <property type="project" value="InterPro"/>
</dbReference>
<dbReference type="GO" id="GO:0051231">
    <property type="term" value="P:spindle elongation"/>
    <property type="evidence" value="ECO:0007669"/>
    <property type="project" value="TreeGrafter"/>
</dbReference>
<dbReference type="InterPro" id="IPR001752">
    <property type="entry name" value="Kinesin_motor_dom"/>
</dbReference>
<name>A0A6A4X0B3_AMPAM</name>
<comment type="caution">
    <text evidence="10">The sequence shown here is derived from an EMBL/GenBank/DDBJ whole genome shotgun (WGS) entry which is preliminary data.</text>
</comment>
<organism evidence="10 11">
    <name type="scientific">Amphibalanus amphitrite</name>
    <name type="common">Striped barnacle</name>
    <name type="synonym">Balanus amphitrite</name>
    <dbReference type="NCBI Taxonomy" id="1232801"/>
    <lineage>
        <taxon>Eukaryota</taxon>
        <taxon>Metazoa</taxon>
        <taxon>Ecdysozoa</taxon>
        <taxon>Arthropoda</taxon>
        <taxon>Crustacea</taxon>
        <taxon>Multicrustacea</taxon>
        <taxon>Cirripedia</taxon>
        <taxon>Thoracica</taxon>
        <taxon>Thoracicalcarea</taxon>
        <taxon>Balanomorpha</taxon>
        <taxon>Balanoidea</taxon>
        <taxon>Balanidae</taxon>
        <taxon>Amphibalaninae</taxon>
        <taxon>Amphibalanus</taxon>
    </lineage>
</organism>
<gene>
    <name evidence="10" type="primary">Kif9</name>
    <name evidence="10" type="ORF">FJT64_016190</name>
</gene>
<evidence type="ECO:0000259" key="9">
    <source>
        <dbReference type="PROSITE" id="PS50067"/>
    </source>
</evidence>
<keyword evidence="11" id="KW-1185">Reference proteome</keyword>
<keyword evidence="2" id="KW-0963">Cytoplasm</keyword>
<dbReference type="PRINTS" id="PR00380">
    <property type="entry name" value="KINESINHEAVY"/>
</dbReference>
<feature type="binding site" evidence="7">
    <location>
        <begin position="150"/>
        <end position="157"/>
    </location>
    <ligand>
        <name>ATP</name>
        <dbReference type="ChEBI" id="CHEBI:30616"/>
    </ligand>
</feature>
<feature type="region of interest" description="Disordered" evidence="8">
    <location>
        <begin position="1"/>
        <end position="47"/>
    </location>
</feature>
<evidence type="ECO:0000313" key="10">
    <source>
        <dbReference type="EMBL" id="KAF0313196.1"/>
    </source>
</evidence>
<feature type="region of interest" description="Disordered" evidence="8">
    <location>
        <begin position="655"/>
        <end position="680"/>
    </location>
</feature>
<proteinExistence type="inferred from homology"/>
<keyword evidence="5" id="KW-0175">Coiled coil</keyword>
<dbReference type="InterPro" id="IPR036961">
    <property type="entry name" value="Kinesin_motor_dom_sf"/>
</dbReference>
<feature type="compositionally biased region" description="Basic and acidic residues" evidence="8">
    <location>
        <begin position="29"/>
        <end position="45"/>
    </location>
</feature>
<sequence length="700" mass="77207">MPDQPITDKEPTRLSAREYNSPESTFRQAADRKRGPKLGKCEPYRPDPVGPRPVATFVRFAPTSCFDHECIKVDRENSTVDIECGAANGKLLCSKKGFKAPSTTLNRKFLSFGADMVFLNASQDYLFTHTMEDMVDKALNGFSGTMMACGPVAAGKTYTLFSPGERYPYRGLVARTIERVFKTLSEWDERTAAVTISFIEIVGENVYDLLSPKKKPITIVDNGKTFELKGMTRLRVITAELALTALFRGCALRTSHPHPRNARGSSTGHAVLSVGIESRSLVETEPFDRHGELSFVDLAGFEKIRSWESGTDRPGPGVLVDVNKSMTFLEQLIMSMADNRSYMPVRVSKLTHILRSKIGNQRDTRLVACVSGEQGHLAETLATLRFAVRLRGVICAPKQEVIDDPTLLLSKLKKDLTCLRQELDMQDMMARRAPKMHGDLSHQERALVQDQVELYLDGKLEQLQVVSVKQIEPVAASDPRPSVPAHGRERGSKRRPSRGRVGRGETDDDRSTPGDRSRRDERTPGAASADQSGPGFGVGVADGRPNAAALCELRCQHSSLMAELQLLQAERHVQGERYDAEDNLVLSAEERQLTGRLRRLSAQLADCQDSQLTLRRELVEAQRQLTERRAALAAALADFRLRHNVVPEEPGAAGAARVSSDTAASAGVQHPPGAEPGAPGIYYTAQKRARAQLRRSRCAK</sequence>
<reference evidence="10 11" key="1">
    <citation type="submission" date="2019-07" db="EMBL/GenBank/DDBJ databases">
        <title>Draft genome assembly of a fouling barnacle, Amphibalanus amphitrite (Darwin, 1854): The first reference genome for Thecostraca.</title>
        <authorList>
            <person name="Kim W."/>
        </authorList>
    </citation>
    <scope>NUCLEOTIDE SEQUENCE [LARGE SCALE GENOMIC DNA]</scope>
    <source>
        <strain evidence="10">SNU_AA5</strain>
        <tissue evidence="10">Soma without cirri and trophi</tissue>
    </source>
</reference>
<evidence type="ECO:0000256" key="3">
    <source>
        <dbReference type="ARBA" id="ARBA00022741"/>
    </source>
</evidence>
<dbReference type="GO" id="GO:0007018">
    <property type="term" value="P:microtubule-based movement"/>
    <property type="evidence" value="ECO:0007669"/>
    <property type="project" value="InterPro"/>
</dbReference>
<keyword evidence="6" id="KW-0206">Cytoskeleton</keyword>
<evidence type="ECO:0000256" key="1">
    <source>
        <dbReference type="ARBA" id="ARBA00004245"/>
    </source>
</evidence>
<evidence type="ECO:0000256" key="8">
    <source>
        <dbReference type="SAM" id="MobiDB-lite"/>
    </source>
</evidence>
<dbReference type="InterPro" id="IPR027640">
    <property type="entry name" value="Kinesin-like_fam"/>
</dbReference>
<comment type="subcellular location">
    <subcellularLocation>
        <location evidence="1">Cytoplasm</location>
        <location evidence="1">Cytoskeleton</location>
    </subcellularLocation>
</comment>